<dbReference type="EMBL" id="CAUYUJ010021039">
    <property type="protein sequence ID" value="CAK0902215.1"/>
    <property type="molecule type" value="Genomic_DNA"/>
</dbReference>
<protein>
    <submittedName>
        <fullName evidence="1">Uncharacterized protein</fullName>
    </submittedName>
</protein>
<comment type="caution">
    <text evidence="1">The sequence shown here is derived from an EMBL/GenBank/DDBJ whole genome shotgun (WGS) entry which is preliminary data.</text>
</comment>
<proteinExistence type="predicted"/>
<keyword evidence="2" id="KW-1185">Reference proteome</keyword>
<name>A0ABN9XQT6_9DINO</name>
<evidence type="ECO:0000313" key="2">
    <source>
        <dbReference type="Proteomes" id="UP001189429"/>
    </source>
</evidence>
<dbReference type="Proteomes" id="UP001189429">
    <property type="component" value="Unassembled WGS sequence"/>
</dbReference>
<reference evidence="1" key="1">
    <citation type="submission" date="2023-10" db="EMBL/GenBank/DDBJ databases">
        <authorList>
            <person name="Chen Y."/>
            <person name="Shah S."/>
            <person name="Dougan E. K."/>
            <person name="Thang M."/>
            <person name="Chan C."/>
        </authorList>
    </citation>
    <scope>NUCLEOTIDE SEQUENCE [LARGE SCALE GENOMIC DNA]</scope>
</reference>
<evidence type="ECO:0000313" key="1">
    <source>
        <dbReference type="EMBL" id="CAK0902215.1"/>
    </source>
</evidence>
<gene>
    <name evidence="1" type="ORF">PCOR1329_LOCUS78898</name>
</gene>
<accession>A0ABN9XQT6</accession>
<organism evidence="1 2">
    <name type="scientific">Prorocentrum cordatum</name>
    <dbReference type="NCBI Taxonomy" id="2364126"/>
    <lineage>
        <taxon>Eukaryota</taxon>
        <taxon>Sar</taxon>
        <taxon>Alveolata</taxon>
        <taxon>Dinophyceae</taxon>
        <taxon>Prorocentrales</taxon>
        <taxon>Prorocentraceae</taxon>
        <taxon>Prorocentrum</taxon>
    </lineage>
</organism>
<sequence length="227" mass="25090">MGRGRDWLVRDSDYGEAPAHSAVKAKVNGALVAAAQELFGEALPHLLASDPQKLLLILDAPQYGTLRELVAAWPPLRCCQQVVIPQADLRHYFEMVRGGEFYPGVRAQRLDHWLCANASLGLSCLVAFLDYECRLAGAMSAKMCPAADVMRYFRFGYPAEPVSLLLLTVGLEEPAATVEEVDEFVRDEAALNGYTAELREAWKYRMASLLYVVRRSPEGAEATAQRA</sequence>